<feature type="transmembrane region" description="Helical" evidence="1">
    <location>
        <begin position="33"/>
        <end position="54"/>
    </location>
</feature>
<keyword evidence="3" id="KW-1185">Reference proteome</keyword>
<proteinExistence type="predicted"/>
<evidence type="ECO:0000313" key="2">
    <source>
        <dbReference type="EMBL" id="PIA53757.1"/>
    </source>
</evidence>
<evidence type="ECO:0000256" key="1">
    <source>
        <dbReference type="SAM" id="Phobius"/>
    </source>
</evidence>
<organism evidence="2 3">
    <name type="scientific">Aquilegia coerulea</name>
    <name type="common">Rocky mountain columbine</name>
    <dbReference type="NCBI Taxonomy" id="218851"/>
    <lineage>
        <taxon>Eukaryota</taxon>
        <taxon>Viridiplantae</taxon>
        <taxon>Streptophyta</taxon>
        <taxon>Embryophyta</taxon>
        <taxon>Tracheophyta</taxon>
        <taxon>Spermatophyta</taxon>
        <taxon>Magnoliopsida</taxon>
        <taxon>Ranunculales</taxon>
        <taxon>Ranunculaceae</taxon>
        <taxon>Thalictroideae</taxon>
        <taxon>Aquilegia</taxon>
    </lineage>
</organism>
<protein>
    <submittedName>
        <fullName evidence="2">Uncharacterized protein</fullName>
    </submittedName>
</protein>
<accession>A0A2G5EDX9</accession>
<sequence length="66" mass="7679">MYQFITAFYGDSYTPPLTLILDLVSWNNQTSHFLVHIFTFCYLFFAKSMILMLLSSNMQLLAISCL</sequence>
<keyword evidence="1" id="KW-0472">Membrane</keyword>
<keyword evidence="1" id="KW-0812">Transmembrane</keyword>
<dbReference type="AlphaFoldDB" id="A0A2G5EDX9"/>
<evidence type="ECO:0000313" key="3">
    <source>
        <dbReference type="Proteomes" id="UP000230069"/>
    </source>
</evidence>
<dbReference type="Proteomes" id="UP000230069">
    <property type="component" value="Unassembled WGS sequence"/>
</dbReference>
<reference evidence="2 3" key="1">
    <citation type="submission" date="2017-09" db="EMBL/GenBank/DDBJ databases">
        <title>WGS assembly of Aquilegia coerulea Goldsmith.</title>
        <authorList>
            <person name="Hodges S."/>
            <person name="Kramer E."/>
            <person name="Nordborg M."/>
            <person name="Tomkins J."/>
            <person name="Borevitz J."/>
            <person name="Derieg N."/>
            <person name="Yan J."/>
            <person name="Mihaltcheva S."/>
            <person name="Hayes R.D."/>
            <person name="Rokhsar D."/>
        </authorList>
    </citation>
    <scope>NUCLEOTIDE SEQUENCE [LARGE SCALE GENOMIC DNA]</scope>
    <source>
        <strain evidence="3">cv. Goldsmith</strain>
    </source>
</reference>
<dbReference type="EMBL" id="KZ305026">
    <property type="protein sequence ID" value="PIA53757.1"/>
    <property type="molecule type" value="Genomic_DNA"/>
</dbReference>
<gene>
    <name evidence="2" type="ORF">AQUCO_00900379v1</name>
</gene>
<keyword evidence="1" id="KW-1133">Transmembrane helix</keyword>
<dbReference type="InParanoid" id="A0A2G5EDX9"/>
<name>A0A2G5EDX9_AQUCA</name>